<evidence type="ECO:0000256" key="3">
    <source>
        <dbReference type="ARBA" id="ARBA00022473"/>
    </source>
</evidence>
<dbReference type="FunFam" id="3.30.2460.20:FF:000001">
    <property type="entry name" value="Wnt homolog"/>
    <property type="match status" value="1"/>
</dbReference>
<accession>A0A3Q3BR13</accession>
<keyword evidence="4" id="KW-0964">Secreted</keyword>
<dbReference type="PROSITE" id="PS00246">
    <property type="entry name" value="WNT1"/>
    <property type="match status" value="1"/>
</dbReference>
<dbReference type="GO" id="GO:0030182">
    <property type="term" value="P:neuron differentiation"/>
    <property type="evidence" value="ECO:0007669"/>
    <property type="project" value="TreeGrafter"/>
</dbReference>
<dbReference type="PANTHER" id="PTHR12027">
    <property type="entry name" value="WNT RELATED"/>
    <property type="match status" value="1"/>
</dbReference>
<keyword evidence="5" id="KW-0272">Extracellular matrix</keyword>
<sequence>CWDAGRARPLPAGLTTTGRCCSRVLCNDILSLKVAGDPVLTPHSVCLRLVGLSKRQMRMCVRNPDVTASALQGIQVAIHECQHQLRDHRWNCSTLEGLGKLPHHSTILNRGFRESAFSLALLAAGVAHSVASACSMGKLRGCSCEAKRRQDDDKIRMKLTQLQLQALQKGGVGVSMAKSLPSELSGHHGNLPSSLHSAHTSALLKPLSDELSAMQDTWMWGGCSHDLRFGERFSRDWLDSRGSPRDIHARMRIHNNRVGRQIVTDNMTRKCKCHGTSGSCQFKTCWYVSPEFRLVGSLLKDKFSSAIFVNSQNKNSGVFNPRTENRAGGGELVYFEKSPDFCEPDAAVDSPGTQGRICNKTSYSTDGCSSLCCGRGHNILRQTRSERCNCRFHWCCYVLCEECRLTEWVNVCK</sequence>
<protein>
    <recommendedName>
        <fullName evidence="11">Protein Wnt</fullName>
    </recommendedName>
</protein>
<dbReference type="GO" id="GO:0005615">
    <property type="term" value="C:extracellular space"/>
    <property type="evidence" value="ECO:0007669"/>
    <property type="project" value="TreeGrafter"/>
</dbReference>
<dbReference type="GO" id="GO:0005109">
    <property type="term" value="F:frizzled binding"/>
    <property type="evidence" value="ECO:0007669"/>
    <property type="project" value="TreeGrafter"/>
</dbReference>
<dbReference type="InterPro" id="IPR005817">
    <property type="entry name" value="Wnt"/>
</dbReference>
<dbReference type="GO" id="GO:0060070">
    <property type="term" value="P:canonical Wnt signaling pathway"/>
    <property type="evidence" value="ECO:0007669"/>
    <property type="project" value="TreeGrafter"/>
</dbReference>
<comment type="similarity">
    <text evidence="2 11">Belongs to the Wnt family.</text>
</comment>
<dbReference type="GeneTree" id="ENSGT00940000160653"/>
<keyword evidence="6 11" id="KW-0879">Wnt signaling pathway</keyword>
<keyword evidence="7" id="KW-0732">Signal</keyword>
<evidence type="ECO:0000256" key="7">
    <source>
        <dbReference type="ARBA" id="ARBA00022729"/>
    </source>
</evidence>
<dbReference type="GO" id="GO:0048513">
    <property type="term" value="P:animal organ development"/>
    <property type="evidence" value="ECO:0007669"/>
    <property type="project" value="UniProtKB-ARBA"/>
</dbReference>
<evidence type="ECO:0000256" key="5">
    <source>
        <dbReference type="ARBA" id="ARBA00022530"/>
    </source>
</evidence>
<evidence type="ECO:0000256" key="9">
    <source>
        <dbReference type="ARBA" id="ARBA00023180"/>
    </source>
</evidence>
<evidence type="ECO:0000313" key="12">
    <source>
        <dbReference type="Ensembl" id="ENSKMAP00000029014.1"/>
    </source>
</evidence>
<dbReference type="GO" id="GO:0045165">
    <property type="term" value="P:cell fate commitment"/>
    <property type="evidence" value="ECO:0007669"/>
    <property type="project" value="TreeGrafter"/>
</dbReference>
<keyword evidence="8" id="KW-1015">Disulfide bond</keyword>
<dbReference type="Pfam" id="PF00110">
    <property type="entry name" value="wnt"/>
    <property type="match status" value="1"/>
</dbReference>
<organism evidence="12 13">
    <name type="scientific">Kryptolebias marmoratus</name>
    <name type="common">Mangrove killifish</name>
    <name type="synonym">Rivulus marmoratus</name>
    <dbReference type="NCBI Taxonomy" id="37003"/>
    <lineage>
        <taxon>Eukaryota</taxon>
        <taxon>Metazoa</taxon>
        <taxon>Chordata</taxon>
        <taxon>Craniata</taxon>
        <taxon>Vertebrata</taxon>
        <taxon>Euteleostomi</taxon>
        <taxon>Actinopterygii</taxon>
        <taxon>Neopterygii</taxon>
        <taxon>Teleostei</taxon>
        <taxon>Neoteleostei</taxon>
        <taxon>Acanthomorphata</taxon>
        <taxon>Ovalentaria</taxon>
        <taxon>Atherinomorphae</taxon>
        <taxon>Cyprinodontiformes</taxon>
        <taxon>Rivulidae</taxon>
        <taxon>Kryptolebias</taxon>
    </lineage>
</organism>
<dbReference type="PRINTS" id="PR01349">
    <property type="entry name" value="WNTPROTEIN"/>
</dbReference>
<dbReference type="OMA" id="INAHNRN"/>
<dbReference type="AlphaFoldDB" id="A0A3Q3BR13"/>
<dbReference type="Proteomes" id="UP000264800">
    <property type="component" value="Unplaced"/>
</dbReference>
<evidence type="ECO:0000256" key="8">
    <source>
        <dbReference type="ARBA" id="ARBA00023157"/>
    </source>
</evidence>
<name>A0A3Q3BR13_KRYMA</name>
<evidence type="ECO:0000256" key="10">
    <source>
        <dbReference type="ARBA" id="ARBA00023288"/>
    </source>
</evidence>
<evidence type="ECO:0000256" key="6">
    <source>
        <dbReference type="ARBA" id="ARBA00022687"/>
    </source>
</evidence>
<dbReference type="SMART" id="SM00097">
    <property type="entry name" value="WNT1"/>
    <property type="match status" value="1"/>
</dbReference>
<keyword evidence="3 11" id="KW-0217">Developmental protein</keyword>
<dbReference type="Ensembl" id="ENSKMAT00000029377.1">
    <property type="protein sequence ID" value="ENSKMAP00000029014.1"/>
    <property type="gene ID" value="ENSKMAG00000021505.1"/>
</dbReference>
<evidence type="ECO:0000256" key="1">
    <source>
        <dbReference type="ARBA" id="ARBA00004498"/>
    </source>
</evidence>
<comment type="function">
    <text evidence="11">Ligand for members of the frizzled family of seven transmembrane receptors.</text>
</comment>
<keyword evidence="13" id="KW-1185">Reference proteome</keyword>
<evidence type="ECO:0000256" key="11">
    <source>
        <dbReference type="RuleBase" id="RU003500"/>
    </source>
</evidence>
<dbReference type="InterPro" id="IPR043158">
    <property type="entry name" value="Wnt_C"/>
</dbReference>
<proteinExistence type="inferred from homology"/>
<dbReference type="InterPro" id="IPR013302">
    <property type="entry name" value="Wnt10"/>
</dbReference>
<dbReference type="PANTHER" id="PTHR12027:SF76">
    <property type="entry name" value="PROTEIN WNT-10B"/>
    <property type="match status" value="1"/>
</dbReference>
<dbReference type="InterPro" id="IPR018161">
    <property type="entry name" value="Wnt_CS"/>
</dbReference>
<keyword evidence="9" id="KW-0325">Glycoprotein</keyword>
<dbReference type="GO" id="GO:0005125">
    <property type="term" value="F:cytokine activity"/>
    <property type="evidence" value="ECO:0007669"/>
    <property type="project" value="TreeGrafter"/>
</dbReference>
<keyword evidence="10" id="KW-0449">Lipoprotein</keyword>
<reference evidence="12" key="1">
    <citation type="submission" date="2025-08" db="UniProtKB">
        <authorList>
            <consortium name="Ensembl"/>
        </authorList>
    </citation>
    <scope>IDENTIFICATION</scope>
</reference>
<comment type="subcellular location">
    <subcellularLocation>
        <location evidence="1 11">Secreted</location>
        <location evidence="1 11">Extracellular space</location>
        <location evidence="1 11">Extracellular matrix</location>
    </subcellularLocation>
</comment>
<dbReference type="Gene3D" id="3.30.2460.20">
    <property type="match status" value="1"/>
</dbReference>
<reference evidence="12" key="2">
    <citation type="submission" date="2025-09" db="UniProtKB">
        <authorList>
            <consortium name="Ensembl"/>
        </authorList>
    </citation>
    <scope>IDENTIFICATION</scope>
</reference>
<evidence type="ECO:0000256" key="4">
    <source>
        <dbReference type="ARBA" id="ARBA00022525"/>
    </source>
</evidence>
<evidence type="ECO:0000313" key="13">
    <source>
        <dbReference type="Proteomes" id="UP000264800"/>
    </source>
</evidence>
<evidence type="ECO:0000256" key="2">
    <source>
        <dbReference type="ARBA" id="ARBA00005683"/>
    </source>
</evidence>
<dbReference type="PRINTS" id="PR01893">
    <property type="entry name" value="WNT10PROTEIN"/>
</dbReference>